<organism evidence="1 2">
    <name type="scientific">Strongyloides papillosus</name>
    <name type="common">Intestinal threadworm</name>
    <dbReference type="NCBI Taxonomy" id="174720"/>
    <lineage>
        <taxon>Eukaryota</taxon>
        <taxon>Metazoa</taxon>
        <taxon>Ecdysozoa</taxon>
        <taxon>Nematoda</taxon>
        <taxon>Chromadorea</taxon>
        <taxon>Rhabditida</taxon>
        <taxon>Tylenchina</taxon>
        <taxon>Panagrolaimomorpha</taxon>
        <taxon>Strongyloidoidea</taxon>
        <taxon>Strongyloididae</taxon>
        <taxon>Strongyloides</taxon>
    </lineage>
</organism>
<reference evidence="2" key="1">
    <citation type="submission" date="2017-02" db="UniProtKB">
        <authorList>
            <consortium name="WormBaseParasite"/>
        </authorList>
    </citation>
    <scope>IDENTIFICATION</scope>
</reference>
<keyword evidence="1" id="KW-1185">Reference proteome</keyword>
<dbReference type="AlphaFoldDB" id="A0A0N5B2X8"/>
<evidence type="ECO:0000313" key="1">
    <source>
        <dbReference type="Proteomes" id="UP000046392"/>
    </source>
</evidence>
<dbReference type="WBParaSite" id="SPAL_0000042950.1">
    <property type="protein sequence ID" value="SPAL_0000042950.1"/>
    <property type="gene ID" value="SPAL_0000042950"/>
</dbReference>
<protein>
    <submittedName>
        <fullName evidence="2">Tudor domain-containing protein</fullName>
    </submittedName>
</protein>
<dbReference type="Proteomes" id="UP000046392">
    <property type="component" value="Unplaced"/>
</dbReference>
<sequence>MIAMCNEERHRESKYKKKAVVVPNFTNSKGFGKENVKSEYSSNKCTANTGNTVKLVKYFVANYLGYHNTVKSSSIKLSSAFDDICQVKEYVSINAKYVGVKRYVEDEINNLRNGNRNLINGIKKFVGKYKVVVFESEYDMGVCSLEYFKEIKSKYKEEDDNDSSKFDQAFEMDYTPQGRVPVKTTKAFIDQVDESGKFRSVRYYSKKWSYMKRKKTINLLEHQAIAVTLHENVDILDAKDIVESSAGPMFARYVFDMQVYNIVVVKIRKENNYVEYHVNDDKTEEKNEIVMELVGGNKLAFLNSAAYKKVIKNEREETRKMLLSIMSIQLFQNYLKAISDEFGHQEVLFGKPSYLPKEAQTAYVIQIEKCLEDFYVQIKIGWEVASLKSKEVRESQDAKLDNSNF</sequence>
<name>A0A0N5B2X8_STREA</name>
<proteinExistence type="predicted"/>
<evidence type="ECO:0000313" key="2">
    <source>
        <dbReference type="WBParaSite" id="SPAL_0000042950.1"/>
    </source>
</evidence>
<accession>A0A0N5B2X8</accession>